<evidence type="ECO:0000256" key="1">
    <source>
        <dbReference type="ARBA" id="ARBA00001941"/>
    </source>
</evidence>
<comment type="cofactor">
    <cofactor evidence="1">
        <name>Co(2+)</name>
        <dbReference type="ChEBI" id="CHEBI:48828"/>
    </cofactor>
</comment>
<dbReference type="Proteomes" id="UP000612456">
    <property type="component" value="Unassembled WGS sequence"/>
</dbReference>
<dbReference type="Gene3D" id="3.30.70.360">
    <property type="match status" value="1"/>
</dbReference>
<evidence type="ECO:0000256" key="2">
    <source>
        <dbReference type="ARBA" id="ARBA00001947"/>
    </source>
</evidence>
<feature type="domain" description="Peptidase M20 dimerisation" evidence="15">
    <location>
        <begin position="178"/>
        <end position="282"/>
    </location>
</feature>
<dbReference type="GO" id="GO:0046872">
    <property type="term" value="F:metal ion binding"/>
    <property type="evidence" value="ECO:0007669"/>
    <property type="project" value="UniProtKB-KW"/>
</dbReference>
<evidence type="ECO:0000256" key="3">
    <source>
        <dbReference type="ARBA" id="ARBA00005130"/>
    </source>
</evidence>
<evidence type="ECO:0000313" key="17">
    <source>
        <dbReference type="Proteomes" id="UP000612456"/>
    </source>
</evidence>
<dbReference type="PROSITE" id="PS00759">
    <property type="entry name" value="ARGE_DAPE_CPG2_2"/>
    <property type="match status" value="1"/>
</dbReference>
<evidence type="ECO:0000313" key="16">
    <source>
        <dbReference type="EMBL" id="GGD72659.1"/>
    </source>
</evidence>
<comment type="catalytic activity">
    <reaction evidence="14">
        <text>N-succinyl-(2S,6S)-2,6-diaminopimelate + H2O = (2S,6S)-2,6-diaminopimelate + succinate</text>
        <dbReference type="Rhea" id="RHEA:22608"/>
        <dbReference type="ChEBI" id="CHEBI:15377"/>
        <dbReference type="ChEBI" id="CHEBI:30031"/>
        <dbReference type="ChEBI" id="CHEBI:57609"/>
        <dbReference type="ChEBI" id="CHEBI:58087"/>
        <dbReference type="EC" id="3.5.1.18"/>
    </reaction>
</comment>
<sequence>MNIKEASHPALRILEDLVRIQSVNPHFGEGAQGEEGVAAYLEKRLKQAGLTVFRQPVLDGRDNIIAELRIGKPDSTLLFEAHMDTVSLGSMEDPLNPIYRDGRLYGRGACDTKSSLAGMVYAMEYWSRNREQLQADLVLCAAVDEEANYRGILKFLEWQAPIAGAVVGEPTELSIVTATKGCSRMAVRTKGKAAHSAVPEEGDNAIYTMMDVLRFIREEVEPQLERISHPKCGQATVVVGTINGGTQINIVPESCAIQVDRRIIPGETPDGVREKFTTDLLDYLGEHAEKVEVSELLSDWALNTPEKSSIVMKAGEALRSLELNDETIGVPFGTDASKLQQLAGVPTIVFGPGSIRQAHAREEWVSVEQVELAAEFYKSLAGRFGLKAL</sequence>
<dbReference type="InterPro" id="IPR036264">
    <property type="entry name" value="Bact_exopeptidase_dim_dom"/>
</dbReference>
<keyword evidence="17" id="KW-1185">Reference proteome</keyword>
<dbReference type="InterPro" id="IPR050072">
    <property type="entry name" value="Peptidase_M20A"/>
</dbReference>
<keyword evidence="7" id="KW-0028">Amino-acid biosynthesis</keyword>
<keyword evidence="11" id="KW-0220">Diaminopimelate biosynthesis</keyword>
<evidence type="ECO:0000256" key="9">
    <source>
        <dbReference type="ARBA" id="ARBA00022801"/>
    </source>
</evidence>
<dbReference type="GO" id="GO:0009014">
    <property type="term" value="F:succinyl-diaminopimelate desuccinylase activity"/>
    <property type="evidence" value="ECO:0007669"/>
    <property type="project" value="UniProtKB-EC"/>
</dbReference>
<evidence type="ECO:0000256" key="13">
    <source>
        <dbReference type="ARBA" id="ARBA00023285"/>
    </source>
</evidence>
<dbReference type="InterPro" id="IPR002933">
    <property type="entry name" value="Peptidase_M20"/>
</dbReference>
<dbReference type="EMBL" id="BMHP01000002">
    <property type="protein sequence ID" value="GGD72659.1"/>
    <property type="molecule type" value="Genomic_DNA"/>
</dbReference>
<evidence type="ECO:0000256" key="11">
    <source>
        <dbReference type="ARBA" id="ARBA00022915"/>
    </source>
</evidence>
<dbReference type="AlphaFoldDB" id="A0A917DUV6"/>
<gene>
    <name evidence="16" type="primary">argE</name>
    <name evidence="16" type="ORF">GCM10010911_33150</name>
</gene>
<dbReference type="SUPFAM" id="SSF55031">
    <property type="entry name" value="Bacterial exopeptidase dimerisation domain"/>
    <property type="match status" value="1"/>
</dbReference>
<dbReference type="GO" id="GO:0019877">
    <property type="term" value="P:diaminopimelate biosynthetic process"/>
    <property type="evidence" value="ECO:0007669"/>
    <property type="project" value="UniProtKB-KW"/>
</dbReference>
<dbReference type="PROSITE" id="PS00758">
    <property type="entry name" value="ARGE_DAPE_CPG2_1"/>
    <property type="match status" value="1"/>
</dbReference>
<reference evidence="16" key="2">
    <citation type="submission" date="2020-09" db="EMBL/GenBank/DDBJ databases">
        <authorList>
            <person name="Sun Q."/>
            <person name="Zhou Y."/>
        </authorList>
    </citation>
    <scope>NUCLEOTIDE SEQUENCE</scope>
    <source>
        <strain evidence="16">CGMCC 1.15178</strain>
    </source>
</reference>
<dbReference type="Gene3D" id="3.40.630.10">
    <property type="entry name" value="Zn peptidases"/>
    <property type="match status" value="1"/>
</dbReference>
<dbReference type="PANTHER" id="PTHR43808">
    <property type="entry name" value="ACETYLORNITHINE DEACETYLASE"/>
    <property type="match status" value="1"/>
</dbReference>
<dbReference type="RefSeq" id="WP_188993028.1">
    <property type="nucleotide sequence ID" value="NZ_BMHP01000002.1"/>
</dbReference>
<organism evidence="16 17">
    <name type="scientific">Paenibacillus nasutitermitis</name>
    <dbReference type="NCBI Taxonomy" id="1652958"/>
    <lineage>
        <taxon>Bacteria</taxon>
        <taxon>Bacillati</taxon>
        <taxon>Bacillota</taxon>
        <taxon>Bacilli</taxon>
        <taxon>Bacillales</taxon>
        <taxon>Paenibacillaceae</taxon>
        <taxon>Paenibacillus</taxon>
    </lineage>
</organism>
<comment type="cofactor">
    <cofactor evidence="2">
        <name>Zn(2+)</name>
        <dbReference type="ChEBI" id="CHEBI:29105"/>
    </cofactor>
</comment>
<dbReference type="InterPro" id="IPR011650">
    <property type="entry name" value="Peptidase_M20_dimer"/>
</dbReference>
<evidence type="ECO:0000256" key="12">
    <source>
        <dbReference type="ARBA" id="ARBA00023154"/>
    </source>
</evidence>
<evidence type="ECO:0000256" key="10">
    <source>
        <dbReference type="ARBA" id="ARBA00022833"/>
    </source>
</evidence>
<evidence type="ECO:0000256" key="6">
    <source>
        <dbReference type="ARBA" id="ARBA00016853"/>
    </source>
</evidence>
<evidence type="ECO:0000256" key="8">
    <source>
        <dbReference type="ARBA" id="ARBA00022723"/>
    </source>
</evidence>
<accession>A0A917DUV6</accession>
<dbReference type="Pfam" id="PF07687">
    <property type="entry name" value="M20_dimer"/>
    <property type="match status" value="1"/>
</dbReference>
<dbReference type="GO" id="GO:0009085">
    <property type="term" value="P:lysine biosynthetic process"/>
    <property type="evidence" value="ECO:0007669"/>
    <property type="project" value="UniProtKB-KW"/>
</dbReference>
<evidence type="ECO:0000256" key="4">
    <source>
        <dbReference type="ARBA" id="ARBA00006247"/>
    </source>
</evidence>
<name>A0A917DUV6_9BACL</name>
<comment type="caution">
    <text evidence="16">The sequence shown here is derived from an EMBL/GenBank/DDBJ whole genome shotgun (WGS) entry which is preliminary data.</text>
</comment>
<dbReference type="EC" id="3.5.1.18" evidence="5"/>
<evidence type="ECO:0000256" key="5">
    <source>
        <dbReference type="ARBA" id="ARBA00011921"/>
    </source>
</evidence>
<dbReference type="InterPro" id="IPR010182">
    <property type="entry name" value="ArgE/DapE"/>
</dbReference>
<evidence type="ECO:0000256" key="14">
    <source>
        <dbReference type="ARBA" id="ARBA00051301"/>
    </source>
</evidence>
<keyword evidence="13" id="KW-0170">Cobalt</keyword>
<evidence type="ECO:0000259" key="15">
    <source>
        <dbReference type="Pfam" id="PF07687"/>
    </source>
</evidence>
<keyword evidence="12" id="KW-0457">Lysine biosynthesis</keyword>
<dbReference type="Pfam" id="PF01546">
    <property type="entry name" value="Peptidase_M20"/>
    <property type="match status" value="1"/>
</dbReference>
<dbReference type="InterPro" id="IPR001261">
    <property type="entry name" value="ArgE/DapE_CS"/>
</dbReference>
<reference evidence="16" key="1">
    <citation type="journal article" date="2014" name="Int. J. Syst. Evol. Microbiol.">
        <title>Complete genome sequence of Corynebacterium casei LMG S-19264T (=DSM 44701T), isolated from a smear-ripened cheese.</title>
        <authorList>
            <consortium name="US DOE Joint Genome Institute (JGI-PGF)"/>
            <person name="Walter F."/>
            <person name="Albersmeier A."/>
            <person name="Kalinowski J."/>
            <person name="Ruckert C."/>
        </authorList>
    </citation>
    <scope>NUCLEOTIDE SEQUENCE</scope>
    <source>
        <strain evidence="16">CGMCC 1.15178</strain>
    </source>
</reference>
<dbReference type="SUPFAM" id="SSF53187">
    <property type="entry name" value="Zn-dependent exopeptidases"/>
    <property type="match status" value="1"/>
</dbReference>
<dbReference type="NCBIfam" id="TIGR01910">
    <property type="entry name" value="DapE-ArgE"/>
    <property type="match status" value="1"/>
</dbReference>
<evidence type="ECO:0000256" key="7">
    <source>
        <dbReference type="ARBA" id="ARBA00022605"/>
    </source>
</evidence>
<protein>
    <recommendedName>
        <fullName evidence="6">Probable succinyl-diaminopimelate desuccinylase</fullName>
        <ecNumber evidence="5">3.5.1.18</ecNumber>
    </recommendedName>
</protein>
<keyword evidence="10" id="KW-0862">Zinc</keyword>
<keyword evidence="9" id="KW-0378">Hydrolase</keyword>
<comment type="similarity">
    <text evidence="4">Belongs to the peptidase M20A family.</text>
</comment>
<dbReference type="PANTHER" id="PTHR43808:SF8">
    <property type="entry name" value="PEPTIDASE M20 DIMERISATION DOMAIN-CONTAINING PROTEIN"/>
    <property type="match status" value="1"/>
</dbReference>
<comment type="pathway">
    <text evidence="3">Amino-acid biosynthesis; L-lysine biosynthesis via DAP pathway; LL-2,6-diaminopimelate from (S)-tetrahydrodipicolinate (succinylase route): step 3/3.</text>
</comment>
<keyword evidence="8" id="KW-0479">Metal-binding</keyword>
<proteinExistence type="inferred from homology"/>